<dbReference type="PANTHER" id="PTHR42693:SF53">
    <property type="entry name" value="ENDO-4-O-SULFATASE"/>
    <property type="match status" value="1"/>
</dbReference>
<dbReference type="Proteomes" id="UP000254088">
    <property type="component" value="Unassembled WGS sequence"/>
</dbReference>
<dbReference type="Gene3D" id="3.30.1120.10">
    <property type="match status" value="1"/>
</dbReference>
<dbReference type="SUPFAM" id="SSF53649">
    <property type="entry name" value="Alkaline phosphatase-like"/>
    <property type="match status" value="1"/>
</dbReference>
<dbReference type="EMBL" id="UGEX01000003">
    <property type="protein sequence ID" value="STM58215.1"/>
    <property type="molecule type" value="Genomic_DNA"/>
</dbReference>
<dbReference type="EC" id="3.1.6.1" evidence="4"/>
<proteinExistence type="inferred from homology"/>
<name>A0A377E408_ECOLX</name>
<evidence type="ECO:0000313" key="5">
    <source>
        <dbReference type="Proteomes" id="UP000254088"/>
    </source>
</evidence>
<dbReference type="InterPro" id="IPR000917">
    <property type="entry name" value="Sulfatase_N"/>
</dbReference>
<evidence type="ECO:0000259" key="3">
    <source>
        <dbReference type="Pfam" id="PF00884"/>
    </source>
</evidence>
<dbReference type="PANTHER" id="PTHR42693">
    <property type="entry name" value="ARYLSULFATASE FAMILY MEMBER"/>
    <property type="match status" value="1"/>
</dbReference>
<evidence type="ECO:0000313" key="4">
    <source>
        <dbReference type="EMBL" id="STM58215.1"/>
    </source>
</evidence>
<gene>
    <name evidence="4" type="primary">ydeN</name>
    <name evidence="4" type="ORF">NCTC10429_04821</name>
</gene>
<feature type="domain" description="Sulfatase N-terminal" evidence="3">
    <location>
        <begin position="1"/>
        <end position="132"/>
    </location>
</feature>
<keyword evidence="2 4" id="KW-0378">Hydrolase</keyword>
<dbReference type="InterPro" id="IPR017850">
    <property type="entry name" value="Alkaline_phosphatase_core_sf"/>
</dbReference>
<dbReference type="InterPro" id="IPR050738">
    <property type="entry name" value="Sulfatase"/>
</dbReference>
<sequence length="284" mass="32497">MLYLAYNAPHLPNDNPAPDQYQKQFNTGSQTADNYYASVYSVDQGVKRILEQLKKNGQYDNTIILFTSDNGAVIDGPLPLNGAQKGYKSQTYPGGTHTPMFMWWKGKLQPGNYDKLISAMDFYPTALDAADISIPKDLKLDGVSLLPWLQDKKQGEPHKNLTWITSYSHWFDEENIPFWDNYHKFVRHQSDDYPHNPNTEDLSQFSYTVRNNDYSLVYTVENNQLGLYKLTDLQQKDNLAAANPQVVKEMQGVVREFIDSSQPPLSEVNQEKFNNIKKALSEAK</sequence>
<dbReference type="GO" id="GO:0004065">
    <property type="term" value="F:arylsulfatase activity"/>
    <property type="evidence" value="ECO:0007669"/>
    <property type="project" value="UniProtKB-EC"/>
</dbReference>
<organism evidence="4 5">
    <name type="scientific">Escherichia coli</name>
    <dbReference type="NCBI Taxonomy" id="562"/>
    <lineage>
        <taxon>Bacteria</taxon>
        <taxon>Pseudomonadati</taxon>
        <taxon>Pseudomonadota</taxon>
        <taxon>Gammaproteobacteria</taxon>
        <taxon>Enterobacterales</taxon>
        <taxon>Enterobacteriaceae</taxon>
        <taxon>Escherichia</taxon>
    </lineage>
</organism>
<protein>
    <submittedName>
        <fullName evidence="4">Sulfatase ydeN</fullName>
        <ecNumber evidence="4">3.1.6.-</ecNumber>
        <ecNumber evidence="4">3.1.6.1</ecNumber>
    </submittedName>
</protein>
<dbReference type="Gene3D" id="3.40.720.10">
    <property type="entry name" value="Alkaline Phosphatase, subunit A"/>
    <property type="match status" value="1"/>
</dbReference>
<comment type="similarity">
    <text evidence="1">Belongs to the sulfatase family.</text>
</comment>
<evidence type="ECO:0000256" key="1">
    <source>
        <dbReference type="ARBA" id="ARBA00008779"/>
    </source>
</evidence>
<dbReference type="EC" id="3.1.6.-" evidence="4"/>
<accession>A0A377E408</accession>
<evidence type="ECO:0000256" key="2">
    <source>
        <dbReference type="ARBA" id="ARBA00022801"/>
    </source>
</evidence>
<dbReference type="AlphaFoldDB" id="A0A377E408"/>
<reference evidence="4 5" key="1">
    <citation type="submission" date="2018-06" db="EMBL/GenBank/DDBJ databases">
        <authorList>
            <consortium name="Pathogen Informatics"/>
            <person name="Doyle S."/>
        </authorList>
    </citation>
    <scope>NUCLEOTIDE SEQUENCE [LARGE SCALE GENOMIC DNA]</scope>
    <source>
        <strain evidence="4 5">NCTC10429</strain>
    </source>
</reference>
<dbReference type="Pfam" id="PF00884">
    <property type="entry name" value="Sulfatase"/>
    <property type="match status" value="1"/>
</dbReference>